<dbReference type="NCBIfam" id="NF047352">
    <property type="entry name" value="P_loop_sacsin"/>
    <property type="match status" value="1"/>
</dbReference>
<evidence type="ECO:0000313" key="3">
    <source>
        <dbReference type="Proteomes" id="UP000198802"/>
    </source>
</evidence>
<accession>A0A0S4QNH3</accession>
<gene>
    <name evidence="2" type="ORF">Ga0074812_11127</name>
</gene>
<protein>
    <recommendedName>
        <fullName evidence="4">Molecular chaperone Hsp90</fullName>
    </recommendedName>
</protein>
<dbReference type="Gene3D" id="3.30.565.10">
    <property type="entry name" value="Histidine kinase-like ATPase, C-terminal domain"/>
    <property type="match status" value="1"/>
</dbReference>
<evidence type="ECO:0000313" key="2">
    <source>
        <dbReference type="EMBL" id="CUU57191.1"/>
    </source>
</evidence>
<organism evidence="2 3">
    <name type="scientific">Parafrankia irregularis</name>
    <dbReference type="NCBI Taxonomy" id="795642"/>
    <lineage>
        <taxon>Bacteria</taxon>
        <taxon>Bacillati</taxon>
        <taxon>Actinomycetota</taxon>
        <taxon>Actinomycetes</taxon>
        <taxon>Frankiales</taxon>
        <taxon>Frankiaceae</taxon>
        <taxon>Parafrankia</taxon>
    </lineage>
</organism>
<dbReference type="RefSeq" id="WP_091278296.1">
    <property type="nucleotide sequence ID" value="NZ_FAOZ01000011.1"/>
</dbReference>
<evidence type="ECO:0000256" key="1">
    <source>
        <dbReference type="SAM" id="MobiDB-lite"/>
    </source>
</evidence>
<feature type="compositionally biased region" description="Low complexity" evidence="1">
    <location>
        <begin position="472"/>
        <end position="485"/>
    </location>
</feature>
<feature type="region of interest" description="Disordered" evidence="1">
    <location>
        <begin position="472"/>
        <end position="509"/>
    </location>
</feature>
<sequence>MDVTPFDTETLRTRVTEAWAASPSRFREDANAEEDAALGAYRDRLLVELLQNAVDAATAAGVPARVLVRLRSKPAPTGPGRPDPGTAELGAAESGGLLEIANTGAPLTAAGVEALSTLRASAKRDVQAVGRFGAGFAAVLAVTQTPSIVSRTLPSGDGDGDGGAADGWRGVGWSRGRTAELVRASGVDALLHELDRRAGQVPVLRLPFTLDDPPAGPAGYDTVVRLPLRDEAAVATARGLIGELDPTLPLVLRGLEEIVIDLDGEVRTLRCEWEPSRPGPNGTDLEVATIEGTRWRGCVYRGGIPSELLADRPVEERGRTGYTARAMVPDGDWPGDVTRVVRAPQPTDEPISIPALISVDLPLDPSRRHTVPGPLRDWLTDRLAEATVALAIHLGDPADGQRPGPARLAALDLVPTGLPRGEVDGRLRDRLLALLPDAPLFPGGRTGRDCAVLDLGPATDAVTDLLLPTAATTGAGSATSDSTAGDRAVDDARHDGLHNGLHDDGTEKGAEDDAIIDGLLPARFAARRRRPALDLLGVRRMDTGGVVELLRGVRRDPSWWASLYPILLTVPDRDALGALPIPVVVVPETDDLDRWSVFGPEGGAQPVFDGSDPVMPPPSRMVTGPRGALLPTPDLDVVSLVRSGLPLRVVHPDACTGTARDALRTLGALEGTPAGVLRDPAVREAVVQADPEDDPDDLDALANGVLALVRDAIVEHSHARADGSATGPVPGQDSDTGTDGGLTADHHADSADAHEDAGSPTGSGRPAMPGWLTALLLPELDGGFAPAAELVIADGPLDLLLADDAPFGTLDPHVSNAWPVHVLEAVGVLHTFGVLRAVEVTLDPDEPVLLELDDSDIWVDEVYESSERATPEVPGAPLVVERFAAVRDLELVDEEAWPAALAELARPPLRRVVLGREPSYTRWWLARHTTLPTADGSGARLPPRELVLPGADPLLTGLFAPATPLPGVDDELLRALGARRTLDDVLTDPDAVIDLLDRLGDSDREIGWPAARTLYMAAVSAAGLLGADPDGVVGPRLDPPLTVRTPAGVFPADEVVVVDAPDLLAVVGDGRPVLRLPLDRAAEAAHVLGLRLASDLDDFEPVDVPAGTDAAGDGEATSRTVVVSASRVVLDHLAADESEPGPEDLHGTDLAAAPGAVRPLVARYHLHPQLWITAPGGRQARVPWRVIGGIGGVIHVDAQAGTDALARALAWQAGQWERRHGLAAALRDPDGAPLRQAEDDLDDL</sequence>
<dbReference type="EMBL" id="FAOZ01000011">
    <property type="protein sequence ID" value="CUU57191.1"/>
    <property type="molecule type" value="Genomic_DNA"/>
</dbReference>
<dbReference type="Proteomes" id="UP000198802">
    <property type="component" value="Unassembled WGS sequence"/>
</dbReference>
<feature type="compositionally biased region" description="Basic and acidic residues" evidence="1">
    <location>
        <begin position="744"/>
        <end position="757"/>
    </location>
</feature>
<feature type="region of interest" description="Disordered" evidence="1">
    <location>
        <begin position="718"/>
        <end position="766"/>
    </location>
</feature>
<proteinExistence type="predicted"/>
<dbReference type="InterPro" id="IPR036890">
    <property type="entry name" value="HATPase_C_sf"/>
</dbReference>
<evidence type="ECO:0008006" key="4">
    <source>
        <dbReference type="Google" id="ProtNLM"/>
    </source>
</evidence>
<name>A0A0S4QNH3_9ACTN</name>
<reference evidence="3" key="1">
    <citation type="submission" date="2015-11" db="EMBL/GenBank/DDBJ databases">
        <authorList>
            <person name="Varghese N."/>
        </authorList>
    </citation>
    <scope>NUCLEOTIDE SEQUENCE [LARGE SCALE GENOMIC DNA]</scope>
    <source>
        <strain evidence="3">DSM 45899</strain>
    </source>
</reference>
<dbReference type="AlphaFoldDB" id="A0A0S4QNH3"/>
<feature type="compositionally biased region" description="Basic and acidic residues" evidence="1">
    <location>
        <begin position="487"/>
        <end position="509"/>
    </location>
</feature>
<dbReference type="SUPFAM" id="SSF55874">
    <property type="entry name" value="ATPase domain of HSP90 chaperone/DNA topoisomerase II/histidine kinase"/>
    <property type="match status" value="1"/>
</dbReference>
<keyword evidence="3" id="KW-1185">Reference proteome</keyword>